<protein>
    <submittedName>
        <fullName evidence="1">Uncharacterized protein</fullName>
    </submittedName>
</protein>
<proteinExistence type="predicted"/>
<sequence length="143" mass="16211">MGRTSSTRSKLGQHRASRCLLLTYSSYWCVNSGKACTQCGVISVRHSRERETPLPPTCPSRSRCYQDQVLIDYTCFSLEMRCHLIDSYSFTADIANGVCPRFNMEEVVSHPSCVRDCHHWGCRYIDHNPSATSQDSFHVTVSP</sequence>
<gene>
    <name evidence="1" type="ORF">GWK47_052325</name>
</gene>
<reference evidence="1" key="1">
    <citation type="submission" date="2020-07" db="EMBL/GenBank/DDBJ databases">
        <title>The High-quality genome of the commercially important snow crab, Chionoecetes opilio.</title>
        <authorList>
            <person name="Jeong J.-H."/>
            <person name="Ryu S."/>
        </authorList>
    </citation>
    <scope>NUCLEOTIDE SEQUENCE</scope>
    <source>
        <strain evidence="1">MADBK_172401_WGS</strain>
        <tissue evidence="1">Digestive gland</tissue>
    </source>
</reference>
<comment type="caution">
    <text evidence="1">The sequence shown here is derived from an EMBL/GenBank/DDBJ whole genome shotgun (WGS) entry which is preliminary data.</text>
</comment>
<dbReference type="EMBL" id="JACEEZ010015925">
    <property type="protein sequence ID" value="KAG0718511.1"/>
    <property type="molecule type" value="Genomic_DNA"/>
</dbReference>
<evidence type="ECO:0000313" key="2">
    <source>
        <dbReference type="Proteomes" id="UP000770661"/>
    </source>
</evidence>
<name>A0A8J4Y867_CHIOP</name>
<dbReference type="AlphaFoldDB" id="A0A8J4Y867"/>
<keyword evidence="2" id="KW-1185">Reference proteome</keyword>
<organism evidence="1 2">
    <name type="scientific">Chionoecetes opilio</name>
    <name type="common">Atlantic snow crab</name>
    <name type="synonym">Cancer opilio</name>
    <dbReference type="NCBI Taxonomy" id="41210"/>
    <lineage>
        <taxon>Eukaryota</taxon>
        <taxon>Metazoa</taxon>
        <taxon>Ecdysozoa</taxon>
        <taxon>Arthropoda</taxon>
        <taxon>Crustacea</taxon>
        <taxon>Multicrustacea</taxon>
        <taxon>Malacostraca</taxon>
        <taxon>Eumalacostraca</taxon>
        <taxon>Eucarida</taxon>
        <taxon>Decapoda</taxon>
        <taxon>Pleocyemata</taxon>
        <taxon>Brachyura</taxon>
        <taxon>Eubrachyura</taxon>
        <taxon>Majoidea</taxon>
        <taxon>Majidae</taxon>
        <taxon>Chionoecetes</taxon>
    </lineage>
</organism>
<evidence type="ECO:0000313" key="1">
    <source>
        <dbReference type="EMBL" id="KAG0718511.1"/>
    </source>
</evidence>
<accession>A0A8J4Y867</accession>
<dbReference type="Proteomes" id="UP000770661">
    <property type="component" value="Unassembled WGS sequence"/>
</dbReference>